<dbReference type="AlphaFoldDB" id="A0A6N1VA85"/>
<accession>A0A6N1VA85</accession>
<proteinExistence type="predicted"/>
<organism evidence="1 2">
    <name type="scientific">Oricola thermophila</name>
    <dbReference type="NCBI Taxonomy" id="2742145"/>
    <lineage>
        <taxon>Bacteria</taxon>
        <taxon>Pseudomonadati</taxon>
        <taxon>Pseudomonadota</taxon>
        <taxon>Alphaproteobacteria</taxon>
        <taxon>Hyphomicrobiales</taxon>
        <taxon>Ahrensiaceae</taxon>
        <taxon>Oricola</taxon>
    </lineage>
</organism>
<evidence type="ECO:0008006" key="3">
    <source>
        <dbReference type="Google" id="ProtNLM"/>
    </source>
</evidence>
<reference evidence="1 2" key="1">
    <citation type="submission" date="2020-06" db="EMBL/GenBank/DDBJ databases">
        <title>Oricola thermophila sp. nov. isolated from a tidal sediments.</title>
        <authorList>
            <person name="Kwon K.K."/>
            <person name="Yang S.-H."/>
            <person name="Park M.-J."/>
        </authorList>
    </citation>
    <scope>NUCLEOTIDE SEQUENCE [LARGE SCALE GENOMIC DNA]</scope>
    <source>
        <strain evidence="1 2">MEBiC13590</strain>
    </source>
</reference>
<dbReference type="KEGG" id="orm:HTY61_04975"/>
<sequence>MALTLVSGSTIEIGGVLNDKATPFVESDFDGQSWISIDGWQQAGAIGDTAEIVTSQLINRGRDIKQKGTANGGSMENIFAIIPDDPGQDALLAAADGSNKNNYAFRITWPTGEKRLFIALVTTSQEAGGTANTIQTLNVTLEINSNIVRVAAP</sequence>
<gene>
    <name evidence="1" type="ORF">HTY61_04975</name>
</gene>
<dbReference type="Proteomes" id="UP000509367">
    <property type="component" value="Chromosome"/>
</dbReference>
<protein>
    <recommendedName>
        <fullName evidence="3">Phage tail protein</fullName>
    </recommendedName>
</protein>
<evidence type="ECO:0000313" key="2">
    <source>
        <dbReference type="Proteomes" id="UP000509367"/>
    </source>
</evidence>
<dbReference type="EMBL" id="CP054836">
    <property type="protein sequence ID" value="QKV17856.1"/>
    <property type="molecule type" value="Genomic_DNA"/>
</dbReference>
<keyword evidence="2" id="KW-1185">Reference proteome</keyword>
<evidence type="ECO:0000313" key="1">
    <source>
        <dbReference type="EMBL" id="QKV17856.1"/>
    </source>
</evidence>
<name>A0A6N1VA85_9HYPH</name>
<dbReference type="Gene3D" id="4.10.410.40">
    <property type="match status" value="1"/>
</dbReference>
<dbReference type="NCBIfam" id="NF047353">
    <property type="entry name" value="tube_lmo2291"/>
    <property type="match status" value="1"/>
</dbReference>
<dbReference type="RefSeq" id="WP_175275753.1">
    <property type="nucleotide sequence ID" value="NZ_CP054836.1"/>
</dbReference>